<dbReference type="EMBL" id="NUEQ01000112">
    <property type="protein sequence ID" value="PEJ25937.1"/>
    <property type="molecule type" value="Genomic_DNA"/>
</dbReference>
<evidence type="ECO:0000313" key="2">
    <source>
        <dbReference type="Proteomes" id="UP000220106"/>
    </source>
</evidence>
<evidence type="ECO:0008006" key="3">
    <source>
        <dbReference type="Google" id="ProtNLM"/>
    </source>
</evidence>
<accession>A0AAX0RYQ4</accession>
<proteinExistence type="predicted"/>
<dbReference type="AlphaFoldDB" id="A0AAX0RYQ4"/>
<evidence type="ECO:0000313" key="1">
    <source>
        <dbReference type="EMBL" id="PEJ25937.1"/>
    </source>
</evidence>
<protein>
    <recommendedName>
        <fullName evidence="3">Toxin-antitoxin system, antitoxin component, ribbon-helix-helix domain protein</fullName>
    </recommendedName>
</protein>
<sequence length="47" mass="5719">MDIKRVNITLDPKVFEEFFDYVGKKDIKISTWINNKIKEFIEEEKLI</sequence>
<name>A0AAX0RYQ4_9BACI</name>
<comment type="caution">
    <text evidence="1">The sequence shown here is derived from an EMBL/GenBank/DDBJ whole genome shotgun (WGS) entry which is preliminary data.</text>
</comment>
<dbReference type="RefSeq" id="WP_098177818.1">
    <property type="nucleotide sequence ID" value="NZ_NUEQ01000112.1"/>
</dbReference>
<dbReference type="Proteomes" id="UP000220106">
    <property type="component" value="Unassembled WGS sequence"/>
</dbReference>
<reference evidence="1 2" key="1">
    <citation type="submission" date="2017-09" db="EMBL/GenBank/DDBJ databases">
        <title>Large-scale bioinformatics analysis of Bacillus genomes uncovers conserved roles of natural products in bacterial physiology.</title>
        <authorList>
            <consortium name="Agbiome Team Llc"/>
            <person name="Bleich R.M."/>
            <person name="Kirk G.J."/>
            <person name="Santa Maria K.C."/>
            <person name="Allen S.E."/>
            <person name="Farag S."/>
            <person name="Shank E.A."/>
            <person name="Bowers A."/>
        </authorList>
    </citation>
    <scope>NUCLEOTIDE SEQUENCE [LARGE SCALE GENOMIC DNA]</scope>
    <source>
        <strain evidence="1 2">AFS003229</strain>
    </source>
</reference>
<gene>
    <name evidence="1" type="ORF">CN689_25150</name>
</gene>
<organism evidence="1 2">
    <name type="scientific">Peribacillus butanolivorans</name>
    <dbReference type="NCBI Taxonomy" id="421767"/>
    <lineage>
        <taxon>Bacteria</taxon>
        <taxon>Bacillati</taxon>
        <taxon>Bacillota</taxon>
        <taxon>Bacilli</taxon>
        <taxon>Bacillales</taxon>
        <taxon>Bacillaceae</taxon>
        <taxon>Peribacillus</taxon>
    </lineage>
</organism>